<sequence length="204" mass="23696">MREPRLRIIYASSKLPSSAIVSPCSSETLASVCCHRDSPLAPLRDRRSLPDQSAQPCRTRGRDTDALLHALAGRPDGDLRPPSGGLVRNDQPRRRTLRRRPEVRQCPAVRRRCAGRHDLSYRPRIRRRRTRRCRHLRELARRHLRSRFRHRILCRRVAADNALFTHVGRISVVDEPALRHSVRSWVLIHHASSATKKWFEFAKP</sequence>
<protein>
    <submittedName>
        <fullName evidence="2">Uncharacterized protein</fullName>
    </submittedName>
</protein>
<dbReference type="AlphaFoldDB" id="A0A1G7Z127"/>
<keyword evidence="3" id="KW-1185">Reference proteome</keyword>
<dbReference type="Proteomes" id="UP000198607">
    <property type="component" value="Unassembled WGS sequence"/>
</dbReference>
<name>A0A1G7Z127_9RHOO</name>
<organism evidence="2 3">
    <name type="scientific">Propionivibrio dicarboxylicus</name>
    <dbReference type="NCBI Taxonomy" id="83767"/>
    <lineage>
        <taxon>Bacteria</taxon>
        <taxon>Pseudomonadati</taxon>
        <taxon>Pseudomonadota</taxon>
        <taxon>Betaproteobacteria</taxon>
        <taxon>Rhodocyclales</taxon>
        <taxon>Rhodocyclaceae</taxon>
        <taxon>Propionivibrio</taxon>
    </lineage>
</organism>
<dbReference type="STRING" id="83767.SAMN05660652_01039"/>
<evidence type="ECO:0000313" key="2">
    <source>
        <dbReference type="EMBL" id="SDH02297.1"/>
    </source>
</evidence>
<accession>A0A1G7Z127</accession>
<dbReference type="EMBL" id="FNCY01000003">
    <property type="protein sequence ID" value="SDH02297.1"/>
    <property type="molecule type" value="Genomic_DNA"/>
</dbReference>
<evidence type="ECO:0000313" key="3">
    <source>
        <dbReference type="Proteomes" id="UP000198607"/>
    </source>
</evidence>
<feature type="region of interest" description="Disordered" evidence="1">
    <location>
        <begin position="43"/>
        <end position="102"/>
    </location>
</feature>
<proteinExistence type="predicted"/>
<evidence type="ECO:0000256" key="1">
    <source>
        <dbReference type="SAM" id="MobiDB-lite"/>
    </source>
</evidence>
<reference evidence="2 3" key="1">
    <citation type="submission" date="2016-10" db="EMBL/GenBank/DDBJ databases">
        <authorList>
            <person name="de Groot N.N."/>
        </authorList>
    </citation>
    <scope>NUCLEOTIDE SEQUENCE [LARGE SCALE GENOMIC DNA]</scope>
    <source>
        <strain evidence="2 3">DSM 5885</strain>
    </source>
</reference>
<gene>
    <name evidence="2" type="ORF">SAMN05660652_01039</name>
</gene>